<gene>
    <name evidence="1" type="ORF">A3C17_00680</name>
</gene>
<protein>
    <submittedName>
        <fullName evidence="1">Uncharacterized protein</fullName>
    </submittedName>
</protein>
<sequence length="495" mass="53268">MVTLRQQWRLQMRPLIQIQVTLVLLVGLMALPAFAQDARQIVYTGGTEEQARAAALKLDLGEATFAPMSSFTFPGTNGLWQVGTEDAWDCTTMASDTDIATQIEQATDLFFAAEYEAARRLVDSALEHVACHPGEALVADALYLRGMIACMAEQTRADGSPIGSDTRAVDFFLYAHAANTRIAWNVEFPPTCRVANHYGTTEGEFDAKENFEFAHQAVLQARADSARWLPIARFGTEPVTVSGMRQDGRAASPSVHHVTWTFNGKERSRMVAVDANRALTLVTETAWSALLTSGPGADVASEAVLKESMANLADTVTVIVMNSGVPSLVYSVYPSAQVRPVVVHELPRVQAQMRVDTSRLPAGGIGASALLAIVGPGTYFGPSFVGRAHLVGGLHLHVEAALAFLKFEEYEFMLPVAMFGLRYHIGFKVVQPNIGVEAMVTFTNHPDRTPVLVGALGCGGISVKANDRVSPIVTLCGGYGMFGPASLLQAGVLFH</sequence>
<organism evidence="1 2">
    <name type="scientific">Candidatus Uhrbacteria bacterium RIFCSPHIGHO2_02_FULL_53_13</name>
    <dbReference type="NCBI Taxonomy" id="1802389"/>
    <lineage>
        <taxon>Bacteria</taxon>
        <taxon>Candidatus Uhriibacteriota</taxon>
    </lineage>
</organism>
<comment type="caution">
    <text evidence="1">The sequence shown here is derived from an EMBL/GenBank/DDBJ whole genome shotgun (WGS) entry which is preliminary data.</text>
</comment>
<dbReference type="STRING" id="1802389.A3C17_00680"/>
<dbReference type="Proteomes" id="UP000177097">
    <property type="component" value="Unassembled WGS sequence"/>
</dbReference>
<accession>A0A1F7TYF0</accession>
<name>A0A1F7TYF0_9BACT</name>
<evidence type="ECO:0000313" key="2">
    <source>
        <dbReference type="Proteomes" id="UP000177097"/>
    </source>
</evidence>
<dbReference type="AlphaFoldDB" id="A0A1F7TYF0"/>
<dbReference type="EMBL" id="MGDX01000018">
    <property type="protein sequence ID" value="OGL71043.1"/>
    <property type="molecule type" value="Genomic_DNA"/>
</dbReference>
<evidence type="ECO:0000313" key="1">
    <source>
        <dbReference type="EMBL" id="OGL71043.1"/>
    </source>
</evidence>
<reference evidence="1 2" key="1">
    <citation type="journal article" date="2016" name="Nat. Commun.">
        <title>Thousands of microbial genomes shed light on interconnected biogeochemical processes in an aquifer system.</title>
        <authorList>
            <person name="Anantharaman K."/>
            <person name="Brown C.T."/>
            <person name="Hug L.A."/>
            <person name="Sharon I."/>
            <person name="Castelle C.J."/>
            <person name="Probst A.J."/>
            <person name="Thomas B.C."/>
            <person name="Singh A."/>
            <person name="Wilkins M.J."/>
            <person name="Karaoz U."/>
            <person name="Brodie E.L."/>
            <person name="Williams K.H."/>
            <person name="Hubbard S.S."/>
            <person name="Banfield J.F."/>
        </authorList>
    </citation>
    <scope>NUCLEOTIDE SEQUENCE [LARGE SCALE GENOMIC DNA]</scope>
</reference>
<proteinExistence type="predicted"/>